<dbReference type="Proteomes" id="UP000481030">
    <property type="component" value="Unassembled WGS sequence"/>
</dbReference>
<dbReference type="EMBL" id="WBOS01000011">
    <property type="protein sequence ID" value="KAB2331544.1"/>
    <property type="molecule type" value="Genomic_DNA"/>
</dbReference>
<name>A0A6L3V786_9BACI</name>
<dbReference type="RefSeq" id="WP_007085177.1">
    <property type="nucleotide sequence ID" value="NZ_WBOS01000011.1"/>
</dbReference>
<reference evidence="1 2" key="1">
    <citation type="journal article" date="2016" name="Antonie Van Leeuwenhoek">
        <title>Bacillus depressus sp. nov., isolated from soil of a sunflower field.</title>
        <authorList>
            <person name="Wei X."/>
            <person name="Xin D."/>
            <person name="Xin Y."/>
            <person name="Zhang H."/>
            <person name="Wang T."/>
            <person name="Zhang J."/>
        </authorList>
    </citation>
    <scope>NUCLEOTIDE SEQUENCE [LARGE SCALE GENOMIC DNA]</scope>
    <source>
        <strain evidence="1 2">BZ1</strain>
    </source>
</reference>
<proteinExistence type="predicted"/>
<comment type="caution">
    <text evidence="1">The sequence shown here is derived from an EMBL/GenBank/DDBJ whole genome shotgun (WGS) entry which is preliminary data.</text>
</comment>
<sequence length="130" mass="14902">MKILFDETYTSKDGKLTSRNIWYGYADISVDGHHGKTIKLNEDFMDQLCELIKNDLSKNAANAPTQTNWYFYGSAVTKDAIGDNIRPTIMVRERSDEFITNFNISDHDFAVNIDAILLFKADFEKRLASH</sequence>
<organism evidence="1 2">
    <name type="scientific">Cytobacillus depressus</name>
    <dbReference type="NCBI Taxonomy" id="1602942"/>
    <lineage>
        <taxon>Bacteria</taxon>
        <taxon>Bacillati</taxon>
        <taxon>Bacillota</taxon>
        <taxon>Bacilli</taxon>
        <taxon>Bacillales</taxon>
        <taxon>Bacillaceae</taxon>
        <taxon>Cytobacillus</taxon>
    </lineage>
</organism>
<evidence type="ECO:0000313" key="1">
    <source>
        <dbReference type="EMBL" id="KAB2331544.1"/>
    </source>
</evidence>
<accession>A0A6L3V786</accession>
<evidence type="ECO:0000313" key="2">
    <source>
        <dbReference type="Proteomes" id="UP000481030"/>
    </source>
</evidence>
<dbReference type="OrthoDB" id="2365655at2"/>
<keyword evidence="2" id="KW-1185">Reference proteome</keyword>
<protein>
    <submittedName>
        <fullName evidence="1">Uncharacterized protein</fullName>
    </submittedName>
</protein>
<gene>
    <name evidence="1" type="ORF">F7731_18325</name>
</gene>
<dbReference type="AlphaFoldDB" id="A0A6L3V786"/>